<dbReference type="Gene3D" id="2.40.420.20">
    <property type="match status" value="1"/>
</dbReference>
<dbReference type="InterPro" id="IPR058626">
    <property type="entry name" value="MdtA-like_b-barrel"/>
</dbReference>
<sequence>MKNVNVMMVGALAIALSSCGKKDDAAAQQAQGPAPYPVVDVPTKVVTSYDEYPTNIQGIVNNDVRAKIQGYITEVYVDEGQYVKAGQPLFKLETNVLTQNADASKSAVGAAQASVQAAQANVSAAKAAVNAAQVEVNKLIPLVQKNIISNIQLETAKANLAKAEASYNQTVAALAQAKAGVTQANATYKGSQANVDYSVVRAPVSGVVGAITSRQGSLVGPTDQSPITVVSNTSKVYAYFSMNERDYLNFISKSEGATLKDKLNKIPAVELVLANGEIYPEKGKIQTVTGQINPVTGTIDFRVTFNNEAKLLANGNSGRIRVPKTYVDALVVPSAATFEQQGLTYVYKVRNDSAIATSINVLDKTNNLVVIKDGVKKGEKVVAQGVGKLRDKTPIKPTPANFDQIVESTKTIF</sequence>
<keyword evidence="9" id="KW-1185">Reference proteome</keyword>
<dbReference type="Pfam" id="PF25944">
    <property type="entry name" value="Beta-barrel_RND"/>
    <property type="match status" value="1"/>
</dbReference>
<name>A0A1M6WXU8_9FLAO</name>
<dbReference type="PANTHER" id="PTHR30158:SF23">
    <property type="entry name" value="MULTIDRUG RESISTANCE PROTEIN MEXA"/>
    <property type="match status" value="1"/>
</dbReference>
<dbReference type="RefSeq" id="WP_072930943.1">
    <property type="nucleotide sequence ID" value="NZ_BMFL01000009.1"/>
</dbReference>
<dbReference type="OrthoDB" id="9801814at2"/>
<dbReference type="InterPro" id="IPR006143">
    <property type="entry name" value="RND_pump_MFP"/>
</dbReference>
<feature type="domain" description="Multidrug resistance protein MdtA-like beta-barrel" evidence="4">
    <location>
        <begin position="252"/>
        <end position="322"/>
    </location>
</feature>
<dbReference type="InterPro" id="IPR058625">
    <property type="entry name" value="MdtA-like_BSH"/>
</dbReference>
<dbReference type="Proteomes" id="UP000650994">
    <property type="component" value="Unassembled WGS sequence"/>
</dbReference>
<evidence type="ECO:0000313" key="8">
    <source>
        <dbReference type="Proteomes" id="UP000184120"/>
    </source>
</evidence>
<feature type="domain" description="YknX-like C-terminal permuted SH3-like" evidence="5">
    <location>
        <begin position="329"/>
        <end position="392"/>
    </location>
</feature>
<dbReference type="Gene3D" id="2.40.50.100">
    <property type="match status" value="1"/>
</dbReference>
<accession>A0A1M6WXU8</accession>
<dbReference type="SUPFAM" id="SSF111369">
    <property type="entry name" value="HlyD-like secretion proteins"/>
    <property type="match status" value="1"/>
</dbReference>
<reference evidence="8" key="2">
    <citation type="submission" date="2016-11" db="EMBL/GenBank/DDBJ databases">
        <authorList>
            <person name="Varghese N."/>
            <person name="Submissions S."/>
        </authorList>
    </citation>
    <scope>NUCLEOTIDE SEQUENCE [LARGE SCALE GENOMIC DNA]</scope>
    <source>
        <strain evidence="8">DSM 27989</strain>
    </source>
</reference>
<dbReference type="Gene3D" id="1.10.287.470">
    <property type="entry name" value="Helix hairpin bin"/>
    <property type="match status" value="1"/>
</dbReference>
<dbReference type="STRING" id="1434701.SAMN05443634_10526"/>
<dbReference type="Pfam" id="PF25917">
    <property type="entry name" value="BSH_RND"/>
    <property type="match status" value="1"/>
</dbReference>
<dbReference type="GO" id="GO:0030313">
    <property type="term" value="C:cell envelope"/>
    <property type="evidence" value="ECO:0007669"/>
    <property type="project" value="UniProtKB-SubCell"/>
</dbReference>
<dbReference type="EMBL" id="BMFL01000009">
    <property type="protein sequence ID" value="GGE98806.1"/>
    <property type="molecule type" value="Genomic_DNA"/>
</dbReference>
<dbReference type="PANTHER" id="PTHR30158">
    <property type="entry name" value="ACRA/E-RELATED COMPONENT OF DRUG EFFLUX TRANSPORTER"/>
    <property type="match status" value="1"/>
</dbReference>
<organism evidence="7 8">
    <name type="scientific">Chishuiella changwenlii</name>
    <dbReference type="NCBI Taxonomy" id="1434701"/>
    <lineage>
        <taxon>Bacteria</taxon>
        <taxon>Pseudomonadati</taxon>
        <taxon>Bacteroidota</taxon>
        <taxon>Flavobacteriia</taxon>
        <taxon>Flavobacteriales</taxon>
        <taxon>Weeksellaceae</taxon>
        <taxon>Chishuiella</taxon>
    </lineage>
</organism>
<dbReference type="InterPro" id="IPR058637">
    <property type="entry name" value="YknX-like_C"/>
</dbReference>
<feature type="domain" description="Multidrug resistance protein MdtA-like barrel-sandwich hybrid" evidence="3">
    <location>
        <begin position="63"/>
        <end position="230"/>
    </location>
</feature>
<feature type="coiled-coil region" evidence="2">
    <location>
        <begin position="115"/>
        <end position="173"/>
    </location>
</feature>
<keyword evidence="2" id="KW-0175">Coiled coil</keyword>
<protein>
    <submittedName>
        <fullName evidence="7">Membrane fusion protein, multidrug efflux system</fullName>
    </submittedName>
    <submittedName>
        <fullName evidence="6">RND transporter</fullName>
    </submittedName>
</protein>
<reference evidence="7" key="3">
    <citation type="submission" date="2016-11" db="EMBL/GenBank/DDBJ databases">
        <authorList>
            <person name="Jaros S."/>
            <person name="Januszkiewicz K."/>
            <person name="Wedrychowicz H."/>
        </authorList>
    </citation>
    <scope>NUCLEOTIDE SEQUENCE [LARGE SCALE GENOMIC DNA]</scope>
    <source>
        <strain evidence="7">DSM 27989</strain>
    </source>
</reference>
<reference evidence="9" key="4">
    <citation type="journal article" date="2019" name="Int. J. Syst. Evol. Microbiol.">
        <title>The Global Catalogue of Microorganisms (GCM) 10K type strain sequencing project: providing services to taxonomists for standard genome sequencing and annotation.</title>
        <authorList>
            <consortium name="The Broad Institute Genomics Platform"/>
            <consortium name="The Broad Institute Genome Sequencing Center for Infectious Disease"/>
            <person name="Wu L."/>
            <person name="Ma J."/>
        </authorList>
    </citation>
    <scope>NUCLEOTIDE SEQUENCE [LARGE SCALE GENOMIC DNA]</scope>
    <source>
        <strain evidence="9">CGMCC 1.12707</strain>
    </source>
</reference>
<proteinExistence type="inferred from homology"/>
<evidence type="ECO:0000256" key="2">
    <source>
        <dbReference type="SAM" id="Coils"/>
    </source>
</evidence>
<dbReference type="GO" id="GO:0005886">
    <property type="term" value="C:plasma membrane"/>
    <property type="evidence" value="ECO:0007669"/>
    <property type="project" value="TreeGrafter"/>
</dbReference>
<evidence type="ECO:0000313" key="9">
    <source>
        <dbReference type="Proteomes" id="UP000650994"/>
    </source>
</evidence>
<dbReference type="GO" id="GO:0046677">
    <property type="term" value="P:response to antibiotic"/>
    <property type="evidence" value="ECO:0007669"/>
    <property type="project" value="TreeGrafter"/>
</dbReference>
<dbReference type="Gene3D" id="2.40.30.170">
    <property type="match status" value="1"/>
</dbReference>
<dbReference type="Pfam" id="PF25989">
    <property type="entry name" value="YknX_C"/>
    <property type="match status" value="1"/>
</dbReference>
<reference evidence="6" key="5">
    <citation type="submission" date="2024-05" db="EMBL/GenBank/DDBJ databases">
        <authorList>
            <person name="Sun Q."/>
            <person name="Zhou Y."/>
        </authorList>
    </citation>
    <scope>NUCLEOTIDE SEQUENCE</scope>
    <source>
        <strain evidence="6">CGMCC 1.12707</strain>
    </source>
</reference>
<dbReference type="Proteomes" id="UP000184120">
    <property type="component" value="Unassembled WGS sequence"/>
</dbReference>
<dbReference type="EMBL" id="FRBH01000005">
    <property type="protein sequence ID" value="SHK98419.1"/>
    <property type="molecule type" value="Genomic_DNA"/>
</dbReference>
<evidence type="ECO:0000313" key="7">
    <source>
        <dbReference type="EMBL" id="SHK98419.1"/>
    </source>
</evidence>
<dbReference type="GO" id="GO:0022857">
    <property type="term" value="F:transmembrane transporter activity"/>
    <property type="evidence" value="ECO:0007669"/>
    <property type="project" value="InterPro"/>
</dbReference>
<reference evidence="6" key="1">
    <citation type="journal article" date="2014" name="Int. J. Syst. Evol. Microbiol.">
        <title>Complete genome of a new Firmicutes species belonging to the dominant human colonic microbiota ('Ruminococcus bicirculans') reveals two chromosomes and a selective capacity to utilize plant glucans.</title>
        <authorList>
            <consortium name="NISC Comparative Sequencing Program"/>
            <person name="Wegmann U."/>
            <person name="Louis P."/>
            <person name="Goesmann A."/>
            <person name="Henrissat B."/>
            <person name="Duncan S.H."/>
            <person name="Flint H.J."/>
        </authorList>
    </citation>
    <scope>NUCLEOTIDE SEQUENCE</scope>
    <source>
        <strain evidence="6">CGMCC 1.12707</strain>
    </source>
</reference>
<evidence type="ECO:0000313" key="6">
    <source>
        <dbReference type="EMBL" id="GGE98806.1"/>
    </source>
</evidence>
<evidence type="ECO:0000259" key="4">
    <source>
        <dbReference type="Pfam" id="PF25944"/>
    </source>
</evidence>
<dbReference type="NCBIfam" id="TIGR01730">
    <property type="entry name" value="RND_mfp"/>
    <property type="match status" value="1"/>
</dbReference>
<gene>
    <name evidence="6" type="ORF">GCM10010984_15500</name>
    <name evidence="7" type="ORF">SAMN05443634_10526</name>
</gene>
<evidence type="ECO:0000259" key="5">
    <source>
        <dbReference type="Pfam" id="PF25989"/>
    </source>
</evidence>
<evidence type="ECO:0000259" key="3">
    <source>
        <dbReference type="Pfam" id="PF25917"/>
    </source>
</evidence>
<dbReference type="AlphaFoldDB" id="A0A1M6WXU8"/>
<comment type="similarity">
    <text evidence="1">Belongs to the membrane fusion protein (MFP) (TC 8.A.1) family.</text>
</comment>
<evidence type="ECO:0000256" key="1">
    <source>
        <dbReference type="ARBA" id="ARBA00009477"/>
    </source>
</evidence>
<dbReference type="PROSITE" id="PS51257">
    <property type="entry name" value="PROKAR_LIPOPROTEIN"/>
    <property type="match status" value="1"/>
</dbReference>